<dbReference type="STRING" id="747676.F4S7V8"/>
<proteinExistence type="predicted"/>
<dbReference type="InParanoid" id="F4S7V8"/>
<dbReference type="KEGG" id="mlr:MELLADRAFT_68700"/>
<dbReference type="GeneID" id="18931089"/>
<name>F4S7V8_MELLP</name>
<feature type="compositionally biased region" description="Polar residues" evidence="1">
    <location>
        <begin position="30"/>
        <end position="41"/>
    </location>
</feature>
<feature type="region of interest" description="Disordered" evidence="1">
    <location>
        <begin position="1"/>
        <end position="54"/>
    </location>
</feature>
<evidence type="ECO:0000313" key="3">
    <source>
        <dbReference type="Proteomes" id="UP000001072"/>
    </source>
</evidence>
<protein>
    <submittedName>
        <fullName evidence="2">Uncharacterized protein</fullName>
    </submittedName>
</protein>
<organism evidence="3">
    <name type="scientific">Melampsora larici-populina (strain 98AG31 / pathotype 3-4-7)</name>
    <name type="common">Poplar leaf rust fungus</name>
    <dbReference type="NCBI Taxonomy" id="747676"/>
    <lineage>
        <taxon>Eukaryota</taxon>
        <taxon>Fungi</taxon>
        <taxon>Dikarya</taxon>
        <taxon>Basidiomycota</taxon>
        <taxon>Pucciniomycotina</taxon>
        <taxon>Pucciniomycetes</taxon>
        <taxon>Pucciniales</taxon>
        <taxon>Melampsoraceae</taxon>
        <taxon>Melampsora</taxon>
    </lineage>
</organism>
<evidence type="ECO:0000256" key="1">
    <source>
        <dbReference type="SAM" id="MobiDB-lite"/>
    </source>
</evidence>
<dbReference type="RefSeq" id="XP_007417413.1">
    <property type="nucleotide sequence ID" value="XM_007417351.1"/>
</dbReference>
<dbReference type="EMBL" id="GL883161">
    <property type="protein sequence ID" value="EGF99280.1"/>
    <property type="molecule type" value="Genomic_DNA"/>
</dbReference>
<reference evidence="3" key="1">
    <citation type="journal article" date="2011" name="Proc. Natl. Acad. Sci. U.S.A.">
        <title>Obligate biotrophy features unraveled by the genomic analysis of rust fungi.</title>
        <authorList>
            <person name="Duplessis S."/>
            <person name="Cuomo C.A."/>
            <person name="Lin Y.-C."/>
            <person name="Aerts A."/>
            <person name="Tisserant E."/>
            <person name="Veneault-Fourrey C."/>
            <person name="Joly D.L."/>
            <person name="Hacquard S."/>
            <person name="Amselem J."/>
            <person name="Cantarel B.L."/>
            <person name="Chiu R."/>
            <person name="Coutinho P.M."/>
            <person name="Feau N."/>
            <person name="Field M."/>
            <person name="Frey P."/>
            <person name="Gelhaye E."/>
            <person name="Goldberg J."/>
            <person name="Grabherr M.G."/>
            <person name="Kodira C.D."/>
            <person name="Kohler A."/>
            <person name="Kuees U."/>
            <person name="Lindquist E.A."/>
            <person name="Lucas S.M."/>
            <person name="Mago R."/>
            <person name="Mauceli E."/>
            <person name="Morin E."/>
            <person name="Murat C."/>
            <person name="Pangilinan J.L."/>
            <person name="Park R."/>
            <person name="Pearson M."/>
            <person name="Quesneville H."/>
            <person name="Rouhier N."/>
            <person name="Sakthikumar S."/>
            <person name="Salamov A.A."/>
            <person name="Schmutz J."/>
            <person name="Selles B."/>
            <person name="Shapiro H."/>
            <person name="Tanguay P."/>
            <person name="Tuskan G.A."/>
            <person name="Henrissat B."/>
            <person name="Van de Peer Y."/>
            <person name="Rouze P."/>
            <person name="Ellis J.G."/>
            <person name="Dodds P.N."/>
            <person name="Schein J.E."/>
            <person name="Zhong S."/>
            <person name="Hamelin R.C."/>
            <person name="Grigoriev I.V."/>
            <person name="Szabo L.J."/>
            <person name="Martin F."/>
        </authorList>
    </citation>
    <scope>NUCLEOTIDE SEQUENCE [LARGE SCALE GENOMIC DNA]</scope>
    <source>
        <strain evidence="3">98AG31 / pathotype 3-4-7</strain>
    </source>
</reference>
<dbReference type="HOGENOM" id="CLU_909378_0_0_1"/>
<dbReference type="OrthoDB" id="2499509at2759"/>
<evidence type="ECO:0000313" key="2">
    <source>
        <dbReference type="EMBL" id="EGF99280.1"/>
    </source>
</evidence>
<dbReference type="Proteomes" id="UP000001072">
    <property type="component" value="Unassembled WGS sequence"/>
</dbReference>
<dbReference type="AlphaFoldDB" id="F4S7V8"/>
<gene>
    <name evidence="2" type="ORF">MELLADRAFT_68700</name>
</gene>
<accession>F4S7V8</accession>
<feature type="compositionally biased region" description="Basic and acidic residues" evidence="1">
    <location>
        <begin position="42"/>
        <end position="54"/>
    </location>
</feature>
<sequence>MLYNQESEWNSRAPSYAYESDSSDDEWTDTIKNTENLNLNHPTEKLNKPKEKRHEEKEVKFEWKTGLPEPIEFGKPLLILIGSITKPISQSLKLEPPLLITLNYKQTPYVYLDIKNRIVYFPNRTLISLNLQTKLCQEIFKKLNPTGKIIIVSSYEISNYISSIHQEISSVKYLCSYNNDDQEEEEKLEKDTRLQNFSIPNLIQGIDAAIFLQAEIIQTKPILFLLPNQSETETELYESHSRSNPTHPPIQGTQAVVEYVSKTMNIQCKSSKEDKLNDDDGFNWNLLNHLKASVGINDDYMRSMYV</sequence>
<dbReference type="VEuPathDB" id="FungiDB:MELLADRAFT_68700"/>
<feature type="compositionally biased region" description="Polar residues" evidence="1">
    <location>
        <begin position="1"/>
        <end position="13"/>
    </location>
</feature>
<keyword evidence="3" id="KW-1185">Reference proteome</keyword>